<dbReference type="OrthoDB" id="7549170at2759"/>
<dbReference type="PANTHER" id="PTHR33053:SF24">
    <property type="entry name" value="TRANSPOSASE DOMAIN-CONTAINING PROTEIN"/>
    <property type="match status" value="1"/>
</dbReference>
<dbReference type="AlphaFoldDB" id="A0A026W6P0"/>
<name>A0A026W6P0_OOCBI</name>
<protein>
    <recommendedName>
        <fullName evidence="3">DUF4218 domain-containing protein</fullName>
    </recommendedName>
</protein>
<dbReference type="STRING" id="2015173.A0A026W6P0"/>
<gene>
    <name evidence="1" type="ORF">X777_10744</name>
</gene>
<keyword evidence="2" id="KW-1185">Reference proteome</keyword>
<dbReference type="PANTHER" id="PTHR33053">
    <property type="entry name" value="PROTEIN, PUTATIVE-RELATED"/>
    <property type="match status" value="1"/>
</dbReference>
<dbReference type="EMBL" id="KK107447">
    <property type="protein sequence ID" value="EZA50694.1"/>
    <property type="molecule type" value="Genomic_DNA"/>
</dbReference>
<organism evidence="1 2">
    <name type="scientific">Ooceraea biroi</name>
    <name type="common">Clonal raider ant</name>
    <name type="synonym">Cerapachys biroi</name>
    <dbReference type="NCBI Taxonomy" id="2015173"/>
    <lineage>
        <taxon>Eukaryota</taxon>
        <taxon>Metazoa</taxon>
        <taxon>Ecdysozoa</taxon>
        <taxon>Arthropoda</taxon>
        <taxon>Hexapoda</taxon>
        <taxon>Insecta</taxon>
        <taxon>Pterygota</taxon>
        <taxon>Neoptera</taxon>
        <taxon>Endopterygota</taxon>
        <taxon>Hymenoptera</taxon>
        <taxon>Apocrita</taxon>
        <taxon>Aculeata</taxon>
        <taxon>Formicoidea</taxon>
        <taxon>Formicidae</taxon>
        <taxon>Dorylinae</taxon>
        <taxon>Ooceraea</taxon>
    </lineage>
</organism>
<dbReference type="Proteomes" id="UP000053097">
    <property type="component" value="Unassembled WGS sequence"/>
</dbReference>
<evidence type="ECO:0008006" key="3">
    <source>
        <dbReference type="Google" id="ProtNLM"/>
    </source>
</evidence>
<evidence type="ECO:0000313" key="2">
    <source>
        <dbReference type="Proteomes" id="UP000053097"/>
    </source>
</evidence>
<accession>A0A026W6P0</accession>
<sequence>MDKNAQKRTNEEFRLHTDHEYHLGISELERLPNIDLIKCFPLDYMHLICLGVIRKLTYLWIRIGNDSKRQKWQLSFTQITHISNTLIHIKPLVPSEFARKPRSLKFIKQWKATEYRQLLFYTGLVVFRHVLQEDLYRHFLTLHVAVRILASKDLHEHLKYAQVLLEHFVDSFGILYNNYFISHNVHGLLHITEDVRHFGSIEKFSAFRFENFLYFIKKLIRKSEKPLQQRFNRYNEIKRNSNNKEQHITLFDKLIPLESSAYNDIVPDGCNNPLYKKAVCNNFTLSVNNNANNCCALEDGSVIIVQQIVRHVQLNDFVIIGKKFVRKTYFYNTPCTSNLLDTYVVSESALSQTIMWLLSKVKRKFLKIPHENDKYVIVPLLHNEND</sequence>
<proteinExistence type="predicted"/>
<dbReference type="OMA" id="NCCALED"/>
<evidence type="ECO:0000313" key="1">
    <source>
        <dbReference type="EMBL" id="EZA50694.1"/>
    </source>
</evidence>
<reference evidence="1 2" key="1">
    <citation type="journal article" date="2014" name="Curr. Biol.">
        <title>The genome of the clonal raider ant Cerapachys biroi.</title>
        <authorList>
            <person name="Oxley P.R."/>
            <person name="Ji L."/>
            <person name="Fetter-Pruneda I."/>
            <person name="McKenzie S.K."/>
            <person name="Li C."/>
            <person name="Hu H."/>
            <person name="Zhang G."/>
            <person name="Kronauer D.J."/>
        </authorList>
    </citation>
    <scope>NUCLEOTIDE SEQUENCE [LARGE SCALE GENOMIC DNA]</scope>
</reference>